<dbReference type="GO" id="GO:0006508">
    <property type="term" value="P:proteolysis"/>
    <property type="evidence" value="ECO:0007669"/>
    <property type="project" value="InterPro"/>
</dbReference>
<comment type="caution">
    <text evidence="4">The sequence shown here is derived from an EMBL/GenBank/DDBJ whole genome shotgun (WGS) entry which is preliminary data.</text>
</comment>
<evidence type="ECO:0000313" key="4">
    <source>
        <dbReference type="EMBL" id="KAG6533134.1"/>
    </source>
</evidence>
<protein>
    <recommendedName>
        <fullName evidence="3">Peptidase A1 domain-containing protein</fullName>
    </recommendedName>
</protein>
<dbReference type="AlphaFoldDB" id="A0A8J5IFD3"/>
<evidence type="ECO:0000256" key="1">
    <source>
        <dbReference type="ARBA" id="ARBA00007447"/>
    </source>
</evidence>
<dbReference type="Pfam" id="PF00026">
    <property type="entry name" value="Asp"/>
    <property type="match status" value="1"/>
</dbReference>
<dbReference type="PANTHER" id="PTHR47966:SF28">
    <property type="entry name" value="OS01G0290000 PROTEIN"/>
    <property type="match status" value="1"/>
</dbReference>
<organism evidence="4 5">
    <name type="scientific">Zingiber officinale</name>
    <name type="common">Ginger</name>
    <name type="synonym">Amomum zingiber</name>
    <dbReference type="NCBI Taxonomy" id="94328"/>
    <lineage>
        <taxon>Eukaryota</taxon>
        <taxon>Viridiplantae</taxon>
        <taxon>Streptophyta</taxon>
        <taxon>Embryophyta</taxon>
        <taxon>Tracheophyta</taxon>
        <taxon>Spermatophyta</taxon>
        <taxon>Magnoliopsida</taxon>
        <taxon>Liliopsida</taxon>
        <taxon>Zingiberales</taxon>
        <taxon>Zingiberaceae</taxon>
        <taxon>Zingiber</taxon>
    </lineage>
</organism>
<dbReference type="PROSITE" id="PS51767">
    <property type="entry name" value="PEPTIDASE_A1"/>
    <property type="match status" value="1"/>
</dbReference>
<evidence type="ECO:0000313" key="5">
    <source>
        <dbReference type="Proteomes" id="UP000734854"/>
    </source>
</evidence>
<dbReference type="InterPro" id="IPR033121">
    <property type="entry name" value="PEPTIDASE_A1"/>
</dbReference>
<comment type="similarity">
    <text evidence="1">Belongs to the peptidase A1 family.</text>
</comment>
<keyword evidence="2" id="KW-0812">Transmembrane</keyword>
<dbReference type="SUPFAM" id="SSF50630">
    <property type="entry name" value="Acid proteases"/>
    <property type="match status" value="1"/>
</dbReference>
<dbReference type="Proteomes" id="UP000734854">
    <property type="component" value="Unassembled WGS sequence"/>
</dbReference>
<keyword evidence="5" id="KW-1185">Reference proteome</keyword>
<feature type="transmembrane region" description="Helical" evidence="2">
    <location>
        <begin position="136"/>
        <end position="157"/>
    </location>
</feature>
<name>A0A8J5IFD3_ZINOF</name>
<dbReference type="InterPro" id="IPR001969">
    <property type="entry name" value="Aspartic_peptidase_AS"/>
</dbReference>
<feature type="domain" description="Peptidase A1" evidence="3">
    <location>
        <begin position="103"/>
        <end position="158"/>
    </location>
</feature>
<gene>
    <name evidence="4" type="ORF">ZIOFF_006999</name>
</gene>
<evidence type="ECO:0000256" key="2">
    <source>
        <dbReference type="SAM" id="Phobius"/>
    </source>
</evidence>
<dbReference type="InterPro" id="IPR021109">
    <property type="entry name" value="Peptidase_aspartic_dom_sf"/>
</dbReference>
<keyword evidence="2" id="KW-0472">Membrane</keyword>
<dbReference type="PROSITE" id="PS00141">
    <property type="entry name" value="ASP_PROTEASE"/>
    <property type="match status" value="1"/>
</dbReference>
<accession>A0A8J5IFD3</accession>
<dbReference type="EMBL" id="JACMSC010000002">
    <property type="protein sequence ID" value="KAG6533134.1"/>
    <property type="molecule type" value="Genomic_DNA"/>
</dbReference>
<dbReference type="PANTHER" id="PTHR47966">
    <property type="entry name" value="BETA-SITE APP-CLEAVING ENZYME, ISOFORM A-RELATED"/>
    <property type="match status" value="1"/>
</dbReference>
<proteinExistence type="inferred from homology"/>
<evidence type="ECO:0000259" key="3">
    <source>
        <dbReference type="PROSITE" id="PS51767"/>
    </source>
</evidence>
<keyword evidence="2" id="KW-1133">Transmembrane helix</keyword>
<dbReference type="GO" id="GO:0004190">
    <property type="term" value="F:aspartic-type endopeptidase activity"/>
    <property type="evidence" value="ECO:0007669"/>
    <property type="project" value="InterPro"/>
</dbReference>
<reference evidence="4 5" key="1">
    <citation type="submission" date="2020-08" db="EMBL/GenBank/DDBJ databases">
        <title>Plant Genome Project.</title>
        <authorList>
            <person name="Zhang R.-G."/>
        </authorList>
    </citation>
    <scope>NUCLEOTIDE SEQUENCE [LARGE SCALE GENOMIC DNA]</scope>
    <source>
        <tissue evidence="4">Rhizome</tissue>
    </source>
</reference>
<dbReference type="Gene3D" id="2.40.70.10">
    <property type="entry name" value="Acid Proteases"/>
    <property type="match status" value="1"/>
</dbReference>
<dbReference type="InterPro" id="IPR001461">
    <property type="entry name" value="Aspartic_peptidase_A1"/>
</dbReference>
<sequence length="158" mass="18194">MGILRVELGATREETKSSNALAKTHYCDLEAALVSFEDARAEVRYNLRIDLRKKPLDENSRLAMRFSKNEIKGLMWQRFGMSSVVSNGDEDIISLKNYMNAQYFGKIGIGTPPQKFTVIFDTGSSNLWVPSSRCYFLVRVVLLQLNFYFCLFFLRLLK</sequence>